<dbReference type="InterPro" id="IPR014755">
    <property type="entry name" value="Cu-Rt/internalin_Ig-like"/>
</dbReference>
<dbReference type="Proteomes" id="UP000033121">
    <property type="component" value="Unassembled WGS sequence"/>
</dbReference>
<evidence type="ECO:0000313" key="3">
    <source>
        <dbReference type="Proteomes" id="UP000033121"/>
    </source>
</evidence>
<comment type="caution">
    <text evidence="2">The sequence shown here is derived from an EMBL/GenBank/DDBJ whole genome shotgun (WGS) entry which is preliminary data.</text>
</comment>
<organism evidence="2 3">
    <name type="scientific">Flavihumibacter petaseus NBRC 106054</name>
    <dbReference type="NCBI Taxonomy" id="1220578"/>
    <lineage>
        <taxon>Bacteria</taxon>
        <taxon>Pseudomonadati</taxon>
        <taxon>Bacteroidota</taxon>
        <taxon>Chitinophagia</taxon>
        <taxon>Chitinophagales</taxon>
        <taxon>Chitinophagaceae</taxon>
        <taxon>Flavihumibacter</taxon>
    </lineage>
</organism>
<keyword evidence="1" id="KW-0732">Signal</keyword>
<dbReference type="EMBL" id="BBWV01000022">
    <property type="protein sequence ID" value="GAO45747.1"/>
    <property type="molecule type" value="Genomic_DNA"/>
</dbReference>
<accession>A0A0E9N726</accession>
<name>A0A0E9N726_9BACT</name>
<dbReference type="AlphaFoldDB" id="A0A0E9N726"/>
<dbReference type="STRING" id="1220578.FPE01S_22_00005"/>
<proteinExistence type="predicted"/>
<gene>
    <name evidence="2" type="ORF">FPE01S_22_00005</name>
</gene>
<dbReference type="Gene3D" id="2.60.40.1220">
    <property type="match status" value="3"/>
</dbReference>
<protein>
    <recommendedName>
        <fullName evidence="4">Mucin 2, oligomeric mucus/gel-forming</fullName>
    </recommendedName>
</protein>
<evidence type="ECO:0000256" key="1">
    <source>
        <dbReference type="ARBA" id="ARBA00022729"/>
    </source>
</evidence>
<keyword evidence="3" id="KW-1185">Reference proteome</keyword>
<feature type="non-terminal residue" evidence="2">
    <location>
        <position position="343"/>
    </location>
</feature>
<feature type="non-terminal residue" evidence="2">
    <location>
        <position position="1"/>
    </location>
</feature>
<evidence type="ECO:0008006" key="4">
    <source>
        <dbReference type="Google" id="ProtNLM"/>
    </source>
</evidence>
<evidence type="ECO:0000313" key="2">
    <source>
        <dbReference type="EMBL" id="GAO45747.1"/>
    </source>
</evidence>
<sequence length="343" mass="34700">ANTTTLTVTVNQPVTPTFAAIPAICAGDPINLLTTSTNGIPGTWSPAINNTATTTYTFTPAAGQCANTTTLTVTVNQPVTPTFAAIPAICAGDPINLLTTSTNGIPGTWSPAINNTATTTYTFTPAAGQCANTTTLTVTVNQPVTPTFAAIPAICAGDPINLLTTSTNGITGTWSPAINNTATTTYTFTPAAGQCANTTTLTVTVNQPVTPTFAAIPAICAGDPINLLTTSTNGIPGTWSPAINNTATTTYTFTPAVGQCANTTTLTVTVNQPVTPTFASIPAICAGDPINLLTTSTNGIPGTWSPAINNTATTTYTFTPAAGQCANTTTLTVTVNQPVTPTF</sequence>
<reference evidence="2 3" key="1">
    <citation type="submission" date="2015-04" db="EMBL/GenBank/DDBJ databases">
        <title>Whole genome shotgun sequence of Flavihumibacter petaseus NBRC 106054.</title>
        <authorList>
            <person name="Miyazawa S."/>
            <person name="Hosoyama A."/>
            <person name="Hashimoto M."/>
            <person name="Noguchi M."/>
            <person name="Tsuchikane K."/>
            <person name="Ohji S."/>
            <person name="Yamazoe A."/>
            <person name="Ichikawa N."/>
            <person name="Kimura A."/>
            <person name="Fujita N."/>
        </authorList>
    </citation>
    <scope>NUCLEOTIDE SEQUENCE [LARGE SCALE GENOMIC DNA]</scope>
    <source>
        <strain evidence="2 3">NBRC 106054</strain>
    </source>
</reference>